<protein>
    <submittedName>
        <fullName evidence="1">Uncharacterized protein</fullName>
    </submittedName>
</protein>
<dbReference type="Gramene" id="KZN09517">
    <property type="protein sequence ID" value="KZN09517"/>
    <property type="gene ID" value="DCAR_002173"/>
</dbReference>
<name>A0A166GYY2_DAUCS</name>
<comment type="caution">
    <text evidence="1">The sequence shown here is derived from an EMBL/GenBank/DDBJ whole genome shotgun (WGS) entry which is preliminary data.</text>
</comment>
<sequence>MKIISIVLKMKVDRNEGRQIKKNNGVEILSLETKMPIYVHKLLSCLSTIKVK</sequence>
<gene>
    <name evidence="1" type="ORF">DCAR_002173</name>
</gene>
<proteinExistence type="predicted"/>
<dbReference type="EMBL" id="LNRQ01000001">
    <property type="protein sequence ID" value="KZN09517.1"/>
    <property type="molecule type" value="Genomic_DNA"/>
</dbReference>
<reference evidence="1" key="1">
    <citation type="journal article" date="2016" name="Nat. Genet.">
        <title>A high-quality carrot genome assembly provides new insights into carotenoid accumulation and asterid genome evolution.</title>
        <authorList>
            <person name="Iorizzo M."/>
            <person name="Ellison S."/>
            <person name="Senalik D."/>
            <person name="Zeng P."/>
            <person name="Satapoomin P."/>
            <person name="Huang J."/>
            <person name="Bowman M."/>
            <person name="Iovene M."/>
            <person name="Sanseverino W."/>
            <person name="Cavagnaro P."/>
            <person name="Yildiz M."/>
            <person name="Macko-Podgorni A."/>
            <person name="Moranska E."/>
            <person name="Grzebelus E."/>
            <person name="Grzebelus D."/>
            <person name="Ashrafi H."/>
            <person name="Zheng Z."/>
            <person name="Cheng S."/>
            <person name="Spooner D."/>
            <person name="Van Deynze A."/>
            <person name="Simon P."/>
        </authorList>
    </citation>
    <scope>NUCLEOTIDE SEQUENCE [LARGE SCALE GENOMIC DNA]</scope>
    <source>
        <tissue evidence="1">Leaf</tissue>
    </source>
</reference>
<accession>A0A166GYY2</accession>
<evidence type="ECO:0000313" key="1">
    <source>
        <dbReference type="EMBL" id="KZN09517.1"/>
    </source>
</evidence>
<dbReference type="AlphaFoldDB" id="A0A166GYY2"/>
<organism evidence="1">
    <name type="scientific">Daucus carota subsp. sativus</name>
    <name type="common">Carrot</name>
    <dbReference type="NCBI Taxonomy" id="79200"/>
    <lineage>
        <taxon>Eukaryota</taxon>
        <taxon>Viridiplantae</taxon>
        <taxon>Streptophyta</taxon>
        <taxon>Embryophyta</taxon>
        <taxon>Tracheophyta</taxon>
        <taxon>Spermatophyta</taxon>
        <taxon>Magnoliopsida</taxon>
        <taxon>eudicotyledons</taxon>
        <taxon>Gunneridae</taxon>
        <taxon>Pentapetalae</taxon>
        <taxon>asterids</taxon>
        <taxon>campanulids</taxon>
        <taxon>Apiales</taxon>
        <taxon>Apiaceae</taxon>
        <taxon>Apioideae</taxon>
        <taxon>Scandiceae</taxon>
        <taxon>Daucinae</taxon>
        <taxon>Daucus</taxon>
        <taxon>Daucus sect. Daucus</taxon>
    </lineage>
</organism>